<feature type="transmembrane region" description="Helical" evidence="1">
    <location>
        <begin position="92"/>
        <end position="117"/>
    </location>
</feature>
<sequence length="120" mass="12190">MTTPSPRRWVLPLWGAMAAVLTAPAAAAAVAGVYRFPVPFGEYARGPSAAGDAALASVFYLILGGAVVLAGAGAVVGWLAQRRTARGSWRSATLTMLGAFAVAVVAAVVLATLEYAIGSW</sequence>
<evidence type="ECO:0008006" key="5">
    <source>
        <dbReference type="Google" id="ProtNLM"/>
    </source>
</evidence>
<keyword evidence="1" id="KW-0812">Transmembrane</keyword>
<keyword evidence="2" id="KW-0732">Signal</keyword>
<dbReference type="EMBL" id="AP023396">
    <property type="protein sequence ID" value="BCK56350.1"/>
    <property type="molecule type" value="Genomic_DNA"/>
</dbReference>
<evidence type="ECO:0000313" key="3">
    <source>
        <dbReference type="EMBL" id="BCK56350.1"/>
    </source>
</evidence>
<evidence type="ECO:0000313" key="4">
    <source>
        <dbReference type="Proteomes" id="UP000516173"/>
    </source>
</evidence>
<keyword evidence="4" id="KW-1185">Reference proteome</keyword>
<gene>
    <name evidence="3" type="ORF">NWFMUON74_41220</name>
</gene>
<evidence type="ECO:0000256" key="2">
    <source>
        <dbReference type="SAM" id="SignalP"/>
    </source>
</evidence>
<protein>
    <recommendedName>
        <fullName evidence="5">DUF4190 domain-containing protein</fullName>
    </recommendedName>
</protein>
<dbReference type="AlphaFoldDB" id="A0A7G1KMQ4"/>
<reference evidence="3 4" key="1">
    <citation type="submission" date="2020-08" db="EMBL/GenBank/DDBJ databases">
        <title>Genome Sequencing of Nocardia wallacei strain FMUON74 and assembly.</title>
        <authorList>
            <person name="Toyokawa M."/>
            <person name="Uesaka K."/>
        </authorList>
    </citation>
    <scope>NUCLEOTIDE SEQUENCE [LARGE SCALE GENOMIC DNA]</scope>
    <source>
        <strain evidence="3 4">FMUON74</strain>
    </source>
</reference>
<evidence type="ECO:0000256" key="1">
    <source>
        <dbReference type="SAM" id="Phobius"/>
    </source>
</evidence>
<dbReference type="RefSeq" id="WP_187683429.1">
    <property type="nucleotide sequence ID" value="NZ_AP023396.1"/>
</dbReference>
<feature type="transmembrane region" description="Helical" evidence="1">
    <location>
        <begin position="53"/>
        <end position="80"/>
    </location>
</feature>
<dbReference type="KEGG" id="nwl:NWFMUON74_41220"/>
<keyword evidence="1" id="KW-1133">Transmembrane helix</keyword>
<dbReference type="GeneID" id="80348598"/>
<feature type="signal peptide" evidence="2">
    <location>
        <begin position="1"/>
        <end position="28"/>
    </location>
</feature>
<dbReference type="Proteomes" id="UP000516173">
    <property type="component" value="Chromosome"/>
</dbReference>
<keyword evidence="1" id="KW-0472">Membrane</keyword>
<proteinExistence type="predicted"/>
<feature type="chain" id="PRO_5028928738" description="DUF4190 domain-containing protein" evidence="2">
    <location>
        <begin position="29"/>
        <end position="120"/>
    </location>
</feature>
<name>A0A7G1KMQ4_9NOCA</name>
<accession>A0A7G1KMQ4</accession>
<organism evidence="3 4">
    <name type="scientific">Nocardia wallacei</name>
    <dbReference type="NCBI Taxonomy" id="480035"/>
    <lineage>
        <taxon>Bacteria</taxon>
        <taxon>Bacillati</taxon>
        <taxon>Actinomycetota</taxon>
        <taxon>Actinomycetes</taxon>
        <taxon>Mycobacteriales</taxon>
        <taxon>Nocardiaceae</taxon>
        <taxon>Nocardia</taxon>
    </lineage>
</organism>